<comment type="similarity">
    <text evidence="3 17">Belongs to the complex I subunit 4 family.</text>
</comment>
<feature type="transmembrane region" description="Helical" evidence="17">
    <location>
        <begin position="217"/>
        <end position="239"/>
    </location>
</feature>
<dbReference type="PRINTS" id="PR01437">
    <property type="entry name" value="NUOXDRDTASE4"/>
</dbReference>
<evidence type="ECO:0000256" key="15">
    <source>
        <dbReference type="ARBA" id="ARBA00023136"/>
    </source>
</evidence>
<feature type="transmembrane region" description="Helical" evidence="17">
    <location>
        <begin position="192"/>
        <end position="211"/>
    </location>
</feature>
<evidence type="ECO:0000256" key="4">
    <source>
        <dbReference type="ARBA" id="ARBA00012944"/>
    </source>
</evidence>
<dbReference type="EMBL" id="GQ332426">
    <property type="protein sequence ID" value="ACV96767.1"/>
    <property type="molecule type" value="Genomic_DNA"/>
</dbReference>
<evidence type="ECO:0000256" key="11">
    <source>
        <dbReference type="ARBA" id="ARBA00022989"/>
    </source>
</evidence>
<dbReference type="InterPro" id="IPR001750">
    <property type="entry name" value="ND/Mrp_TM"/>
</dbReference>
<gene>
    <name evidence="19" type="primary">nad4</name>
</gene>
<dbReference type="EC" id="7.1.1.2" evidence="4 17"/>
<dbReference type="PANTHER" id="PTHR43507:SF20">
    <property type="entry name" value="NADH-UBIQUINONE OXIDOREDUCTASE CHAIN 4"/>
    <property type="match status" value="1"/>
</dbReference>
<evidence type="ECO:0000256" key="1">
    <source>
        <dbReference type="ARBA" id="ARBA00003257"/>
    </source>
</evidence>
<protein>
    <recommendedName>
        <fullName evidence="5 17">NADH-ubiquinone oxidoreductase chain 4</fullName>
        <ecNumber evidence="4 17">7.1.1.2</ecNumber>
    </recommendedName>
</protein>
<keyword evidence="10 17" id="KW-0249">Electron transport</keyword>
<dbReference type="GO" id="GO:0008137">
    <property type="term" value="F:NADH dehydrogenase (ubiquinone) activity"/>
    <property type="evidence" value="ECO:0007669"/>
    <property type="project" value="UniProtKB-UniRule"/>
</dbReference>
<evidence type="ECO:0000256" key="9">
    <source>
        <dbReference type="ARBA" id="ARBA00022967"/>
    </source>
</evidence>
<keyword evidence="11 17" id="KW-1133">Transmembrane helix</keyword>
<evidence type="ECO:0000256" key="17">
    <source>
        <dbReference type="RuleBase" id="RU003297"/>
    </source>
</evidence>
<evidence type="ECO:0000313" key="19">
    <source>
        <dbReference type="EMBL" id="ACV96767.1"/>
    </source>
</evidence>
<dbReference type="GO" id="GO:0048039">
    <property type="term" value="F:ubiquinone binding"/>
    <property type="evidence" value="ECO:0007669"/>
    <property type="project" value="TreeGrafter"/>
</dbReference>
<keyword evidence="12 17" id="KW-0520">NAD</keyword>
<dbReference type="Pfam" id="PF00361">
    <property type="entry name" value="Proton_antipo_M"/>
    <property type="match status" value="1"/>
</dbReference>
<keyword evidence="14 17" id="KW-0496">Mitochondrion</keyword>
<evidence type="ECO:0000256" key="13">
    <source>
        <dbReference type="ARBA" id="ARBA00023075"/>
    </source>
</evidence>
<feature type="transmembrane region" description="Helical" evidence="17">
    <location>
        <begin position="384"/>
        <end position="407"/>
    </location>
</feature>
<proteinExistence type="inferred from homology"/>
<evidence type="ECO:0000256" key="16">
    <source>
        <dbReference type="ARBA" id="ARBA00049551"/>
    </source>
</evidence>
<comment type="subcellular location">
    <subcellularLocation>
        <location evidence="2 17">Mitochondrion membrane</location>
        <topology evidence="2 17">Multi-pass membrane protein</topology>
    </subcellularLocation>
</comment>
<dbReference type="GO" id="GO:0015990">
    <property type="term" value="P:electron transport coupled proton transport"/>
    <property type="evidence" value="ECO:0007669"/>
    <property type="project" value="TreeGrafter"/>
</dbReference>
<dbReference type="GO" id="GO:0003954">
    <property type="term" value="F:NADH dehydrogenase activity"/>
    <property type="evidence" value="ECO:0007669"/>
    <property type="project" value="TreeGrafter"/>
</dbReference>
<organism evidence="19">
    <name type="scientific">Cucullanus robustus</name>
    <dbReference type="NCBI Taxonomy" id="657293"/>
    <lineage>
        <taxon>Eukaryota</taxon>
        <taxon>Metazoa</taxon>
        <taxon>Ecdysozoa</taxon>
        <taxon>Nematoda</taxon>
        <taxon>Chromadorea</taxon>
        <taxon>Rhabditida</taxon>
        <taxon>Spirurina</taxon>
        <taxon>Ascaridomorpha</taxon>
        <taxon>Seuratoidea</taxon>
        <taxon>Cucullanidae</taxon>
        <taxon>Cucullanus</taxon>
    </lineage>
</organism>
<dbReference type="PANTHER" id="PTHR43507">
    <property type="entry name" value="NADH-UBIQUINONE OXIDOREDUCTASE CHAIN 4"/>
    <property type="match status" value="1"/>
</dbReference>
<evidence type="ECO:0000256" key="6">
    <source>
        <dbReference type="ARBA" id="ARBA00022448"/>
    </source>
</evidence>
<sequence>MIFLFMLFFFFLFSPMVFYLISMILTFSMLNNFSWGGVFIFLDSYNFILLIIMSVFILGFVLISEKNYNLVLLSEILVFFCILFFVPGSMLFLYIYFELSIFPILVMILGYGSQIEKIGSSYYLIFYAAFCSLPFLFIYFSSVSLLSVVYFDLFMSWELVFVLSLSFMMKFPVYFLHLWLPKAHVEAPTTASMLLAGLLLKLGTAGFLRILGSLGFVNVSVWLLLSFLGMILAAFSCIYQSDAKSLAAYSSVCHMSFLLMLIIMLGVSMKVGGVILMLGHGYTSTLLFFLVGEYFHVSGSRMVYYMGGFMLSSIFCSILFSLILLSNSGVPPSLSFVVEFMGVSSIMVISTLGFGVMLLYFFVSFYYSLFLLTNSLMGKSLLDLNIFSVSLSVSLILMMFNIFWLSVLF</sequence>
<reference evidence="19" key="1">
    <citation type="journal article" date="2011" name="BMC Genomics">
        <title>Monophyly of clade III nematodes is not supported by phylogenetic analysis of complete mitochondrial genome sequences.</title>
        <authorList>
            <person name="Park J.K."/>
            <person name="Sultana T."/>
            <person name="Lee S.H."/>
            <person name="Kang S."/>
            <person name="Kim H.K."/>
            <person name="Min G.S."/>
            <person name="Eom K.S."/>
            <person name="Nadler S.A."/>
        </authorList>
    </citation>
    <scope>NUCLEOTIDE SEQUENCE</scope>
</reference>
<evidence type="ECO:0000256" key="14">
    <source>
        <dbReference type="ARBA" id="ARBA00023128"/>
    </source>
</evidence>
<evidence type="ECO:0000256" key="12">
    <source>
        <dbReference type="ARBA" id="ARBA00023027"/>
    </source>
</evidence>
<comment type="function">
    <text evidence="17">Core subunit of the mitochondrial membrane respiratory chain NADH dehydrogenase (Complex I) which catalyzes electron transfer from NADH through the respiratory chain, using ubiquinone as an electron acceptor. Essential for the catalytic activity and assembly of complex I.</text>
</comment>
<accession>G4V250</accession>
<feature type="domain" description="NADH:quinone oxidoreductase/Mrp antiporter transmembrane" evidence="18">
    <location>
        <begin position="89"/>
        <end position="352"/>
    </location>
</feature>
<dbReference type="GO" id="GO:0031966">
    <property type="term" value="C:mitochondrial membrane"/>
    <property type="evidence" value="ECO:0007669"/>
    <property type="project" value="UniProtKB-SubCell"/>
</dbReference>
<feature type="transmembrane region" description="Helical" evidence="17">
    <location>
        <begin position="93"/>
        <end position="112"/>
    </location>
</feature>
<feature type="transmembrane region" description="Helical" evidence="17">
    <location>
        <begin position="271"/>
        <end position="291"/>
    </location>
</feature>
<comment type="function">
    <text evidence="1">Core subunit of the mitochondrial membrane respiratory chain NADH dehydrogenase (Complex I) that is believed to belong to the minimal assembly required for catalysis. Complex I functions in the transfer of electrons from NADH to the respiratory chain. The immediate electron acceptor for the enzyme is believed to be ubiquinone.</text>
</comment>
<feature type="transmembrane region" description="Helical" evidence="17">
    <location>
        <begin position="157"/>
        <end position="180"/>
    </location>
</feature>
<keyword evidence="13 17" id="KW-0830">Ubiquinone</keyword>
<keyword evidence="15 17" id="KW-0472">Membrane</keyword>
<feature type="transmembrane region" description="Helical" evidence="17">
    <location>
        <begin position="303"/>
        <end position="326"/>
    </location>
</feature>
<feature type="transmembrane region" description="Helical" evidence="17">
    <location>
        <begin position="346"/>
        <end position="372"/>
    </location>
</feature>
<dbReference type="GO" id="GO:0042773">
    <property type="term" value="P:ATP synthesis coupled electron transport"/>
    <property type="evidence" value="ECO:0007669"/>
    <property type="project" value="InterPro"/>
</dbReference>
<feature type="transmembrane region" description="Helical" evidence="17">
    <location>
        <begin position="124"/>
        <end position="151"/>
    </location>
</feature>
<dbReference type="InterPro" id="IPR003918">
    <property type="entry name" value="NADH_UbQ_OxRdtase"/>
</dbReference>
<evidence type="ECO:0000256" key="5">
    <source>
        <dbReference type="ARBA" id="ARBA00021006"/>
    </source>
</evidence>
<keyword evidence="7 17" id="KW-0679">Respiratory chain</keyword>
<evidence type="ECO:0000256" key="2">
    <source>
        <dbReference type="ARBA" id="ARBA00004225"/>
    </source>
</evidence>
<feature type="transmembrane region" description="Helical" evidence="17">
    <location>
        <begin position="246"/>
        <end position="265"/>
    </location>
</feature>
<evidence type="ECO:0000256" key="10">
    <source>
        <dbReference type="ARBA" id="ARBA00022982"/>
    </source>
</evidence>
<comment type="catalytic activity">
    <reaction evidence="16 17">
        <text>a ubiquinone + NADH + 5 H(+)(in) = a ubiquinol + NAD(+) + 4 H(+)(out)</text>
        <dbReference type="Rhea" id="RHEA:29091"/>
        <dbReference type="Rhea" id="RHEA-COMP:9565"/>
        <dbReference type="Rhea" id="RHEA-COMP:9566"/>
        <dbReference type="ChEBI" id="CHEBI:15378"/>
        <dbReference type="ChEBI" id="CHEBI:16389"/>
        <dbReference type="ChEBI" id="CHEBI:17976"/>
        <dbReference type="ChEBI" id="CHEBI:57540"/>
        <dbReference type="ChEBI" id="CHEBI:57945"/>
        <dbReference type="EC" id="7.1.1.2"/>
    </reaction>
</comment>
<keyword evidence="6 17" id="KW-0813">Transport</keyword>
<evidence type="ECO:0000256" key="3">
    <source>
        <dbReference type="ARBA" id="ARBA00009025"/>
    </source>
</evidence>
<geneLocation type="mitochondrion" evidence="19"/>
<dbReference type="AlphaFoldDB" id="G4V250"/>
<feature type="transmembrane region" description="Helical" evidence="17">
    <location>
        <begin position="45"/>
        <end position="63"/>
    </location>
</feature>
<keyword evidence="8 17" id="KW-0812">Transmembrane</keyword>
<feature type="transmembrane region" description="Helical" evidence="17">
    <location>
        <begin position="7"/>
        <end position="25"/>
    </location>
</feature>
<evidence type="ECO:0000256" key="7">
    <source>
        <dbReference type="ARBA" id="ARBA00022660"/>
    </source>
</evidence>
<keyword evidence="9" id="KW-1278">Translocase</keyword>
<name>G4V250_9BILA</name>
<evidence type="ECO:0000256" key="8">
    <source>
        <dbReference type="ARBA" id="ARBA00022692"/>
    </source>
</evidence>
<evidence type="ECO:0000259" key="18">
    <source>
        <dbReference type="Pfam" id="PF00361"/>
    </source>
</evidence>
<feature type="transmembrane region" description="Helical" evidence="17">
    <location>
        <begin position="70"/>
        <end position="87"/>
    </location>
</feature>